<dbReference type="SUPFAM" id="SSF51735">
    <property type="entry name" value="NAD(P)-binding Rossmann-fold domains"/>
    <property type="match status" value="1"/>
</dbReference>
<reference evidence="5 7" key="1">
    <citation type="journal article" date="2014" name="BMC Genomics">
        <title>Genome sequence of Anopheles sinensis provides insight into genetics basis of mosquito competence for malaria parasites.</title>
        <authorList>
            <person name="Zhou D."/>
            <person name="Zhang D."/>
            <person name="Ding G."/>
            <person name="Shi L."/>
            <person name="Hou Q."/>
            <person name="Ye Y."/>
            <person name="Xu Y."/>
            <person name="Zhou H."/>
            <person name="Xiong C."/>
            <person name="Li S."/>
            <person name="Yu J."/>
            <person name="Hong S."/>
            <person name="Yu X."/>
            <person name="Zou P."/>
            <person name="Chen C."/>
            <person name="Chang X."/>
            <person name="Wang W."/>
            <person name="Lv Y."/>
            <person name="Sun Y."/>
            <person name="Ma L."/>
            <person name="Shen B."/>
            <person name="Zhu C."/>
        </authorList>
    </citation>
    <scope>NUCLEOTIDE SEQUENCE [LARGE SCALE GENOMIC DNA]</scope>
</reference>
<protein>
    <submittedName>
        <fullName evidence="5">AGAP009611-PA-like protein</fullName>
    </submittedName>
</protein>
<proteinExistence type="inferred from homology"/>
<evidence type="ECO:0000259" key="3">
    <source>
        <dbReference type="Pfam" id="PF00389"/>
    </source>
</evidence>
<gene>
    <name evidence="5" type="ORF">ZHAS_00006889</name>
</gene>
<dbReference type="Pfam" id="PF00389">
    <property type="entry name" value="2-Hacid_dh"/>
    <property type="match status" value="1"/>
</dbReference>
<dbReference type="PANTHER" id="PTHR10996:SF119">
    <property type="entry name" value="FI03731P-RELATED"/>
    <property type="match status" value="1"/>
</dbReference>
<dbReference type="InterPro" id="IPR029753">
    <property type="entry name" value="D-isomer_DH_CS"/>
</dbReference>
<evidence type="ECO:0000313" key="6">
    <source>
        <dbReference type="EnsemblMetazoa" id="ASIC006889-PA"/>
    </source>
</evidence>
<dbReference type="GO" id="GO:0051287">
    <property type="term" value="F:NAD binding"/>
    <property type="evidence" value="ECO:0007669"/>
    <property type="project" value="InterPro"/>
</dbReference>
<evidence type="ECO:0000256" key="1">
    <source>
        <dbReference type="ARBA" id="ARBA00023002"/>
    </source>
</evidence>
<dbReference type="GO" id="GO:0008465">
    <property type="term" value="F:hydroxypyruvate reductase (NADH) activity"/>
    <property type="evidence" value="ECO:0007669"/>
    <property type="project" value="TreeGrafter"/>
</dbReference>
<accession>A0A084VNK1</accession>
<keyword evidence="1 2" id="KW-0560">Oxidoreductase</keyword>
<dbReference type="InterPro" id="IPR050223">
    <property type="entry name" value="D-isomer_2-hydroxyacid_DH"/>
</dbReference>
<evidence type="ECO:0000313" key="5">
    <source>
        <dbReference type="EMBL" id="KFB39545.1"/>
    </source>
</evidence>
<dbReference type="PANTHER" id="PTHR10996">
    <property type="entry name" value="2-HYDROXYACID DEHYDROGENASE-RELATED"/>
    <property type="match status" value="1"/>
</dbReference>
<dbReference type="Pfam" id="PF02826">
    <property type="entry name" value="2-Hacid_dh_C"/>
    <property type="match status" value="1"/>
</dbReference>
<organism evidence="5">
    <name type="scientific">Anopheles sinensis</name>
    <name type="common">Mosquito</name>
    <dbReference type="NCBI Taxonomy" id="74873"/>
    <lineage>
        <taxon>Eukaryota</taxon>
        <taxon>Metazoa</taxon>
        <taxon>Ecdysozoa</taxon>
        <taxon>Arthropoda</taxon>
        <taxon>Hexapoda</taxon>
        <taxon>Insecta</taxon>
        <taxon>Pterygota</taxon>
        <taxon>Neoptera</taxon>
        <taxon>Endopterygota</taxon>
        <taxon>Diptera</taxon>
        <taxon>Nematocera</taxon>
        <taxon>Culicoidea</taxon>
        <taxon>Culicidae</taxon>
        <taxon>Anophelinae</taxon>
        <taxon>Anopheles</taxon>
    </lineage>
</organism>
<feature type="domain" description="D-isomer specific 2-hydroxyacid dehydrogenase catalytic" evidence="3">
    <location>
        <begin position="6"/>
        <end position="306"/>
    </location>
</feature>
<dbReference type="PROSITE" id="PS00671">
    <property type="entry name" value="D_2_HYDROXYACID_DH_3"/>
    <property type="match status" value="1"/>
</dbReference>
<name>A0A084VNK1_ANOSI</name>
<dbReference type="AlphaFoldDB" id="A0A084VNK1"/>
<dbReference type="InterPro" id="IPR006140">
    <property type="entry name" value="D-isomer_DH_NAD-bd"/>
</dbReference>
<reference evidence="6" key="2">
    <citation type="submission" date="2020-05" db="UniProtKB">
        <authorList>
            <consortium name="EnsemblMetazoa"/>
        </authorList>
    </citation>
    <scope>IDENTIFICATION</scope>
</reference>
<dbReference type="InterPro" id="IPR006139">
    <property type="entry name" value="D-isomer_2_OHA_DH_cat_dom"/>
</dbReference>
<feature type="domain" description="D-isomer specific 2-hydroxyacid dehydrogenase NAD-binding" evidence="4">
    <location>
        <begin position="131"/>
        <end position="277"/>
    </location>
</feature>
<keyword evidence="7" id="KW-1185">Reference proteome</keyword>
<comment type="similarity">
    <text evidence="2">Belongs to the D-isomer specific 2-hydroxyacid dehydrogenase family.</text>
</comment>
<dbReference type="VEuPathDB" id="VectorBase:ASIC006889"/>
<dbReference type="SUPFAM" id="SSF52283">
    <property type="entry name" value="Formate/glycerate dehydrogenase catalytic domain-like"/>
    <property type="match status" value="1"/>
</dbReference>
<dbReference type="GO" id="GO:0005829">
    <property type="term" value="C:cytosol"/>
    <property type="evidence" value="ECO:0007669"/>
    <property type="project" value="TreeGrafter"/>
</dbReference>
<evidence type="ECO:0000259" key="4">
    <source>
        <dbReference type="Pfam" id="PF02826"/>
    </source>
</evidence>
<dbReference type="InterPro" id="IPR036291">
    <property type="entry name" value="NAD(P)-bd_dom_sf"/>
</dbReference>
<evidence type="ECO:0000256" key="2">
    <source>
        <dbReference type="RuleBase" id="RU003719"/>
    </source>
</evidence>
<sequence length="315" mass="34433">MRRPKVLVTHRQVQPVALERLQRECDVILPDVDFPTRANILDLCPGIDGLLWTSYKMKLDRDILQATGPNLKAVSLTMNGVDCVDLDELATRNIPLGHTPHIPNGAVADLAIGLMIAASNAIFSSREPDAHPCIQGSTVGIVGFGGIGELIAKRLQGFDVENFLYCGHSVKENAKKFNAQFVTREELLRRSDYVFIACPLTPDTLRMFNRDTFSIMKPTAVLVNVARGAIVDEGALVNALKSGKIRAAALDTVTTEPIPADSELFQLSNCVIIPHLGTATKKTRDQMALRAVDNLLAGMRGEAMPSQYFKRKTAN</sequence>
<evidence type="ECO:0000313" key="7">
    <source>
        <dbReference type="Proteomes" id="UP000030765"/>
    </source>
</evidence>
<dbReference type="EnsemblMetazoa" id="ASIC006889-RA">
    <property type="protein sequence ID" value="ASIC006889-PA"/>
    <property type="gene ID" value="ASIC006889"/>
</dbReference>
<dbReference type="STRING" id="74873.A0A084VNK1"/>
<dbReference type="VEuPathDB" id="VectorBase:ASIS016630"/>
<dbReference type="GO" id="GO:0030267">
    <property type="term" value="F:glyoxylate reductase (NADPH) activity"/>
    <property type="evidence" value="ECO:0007669"/>
    <property type="project" value="TreeGrafter"/>
</dbReference>
<dbReference type="OrthoDB" id="298012at2759"/>
<dbReference type="EMBL" id="ATLV01014759">
    <property type="status" value="NOT_ANNOTATED_CDS"/>
    <property type="molecule type" value="Genomic_DNA"/>
</dbReference>
<dbReference type="Proteomes" id="UP000030765">
    <property type="component" value="Unassembled WGS sequence"/>
</dbReference>
<dbReference type="EMBL" id="KE524984">
    <property type="protein sequence ID" value="KFB39545.1"/>
    <property type="molecule type" value="Genomic_DNA"/>
</dbReference>
<dbReference type="Gene3D" id="3.40.50.720">
    <property type="entry name" value="NAD(P)-binding Rossmann-like Domain"/>
    <property type="match status" value="2"/>
</dbReference>
<dbReference type="OMA" id="TSYKMKL"/>